<feature type="chain" id="PRO_5042490520" evidence="1">
    <location>
        <begin position="21"/>
        <end position="180"/>
    </location>
</feature>
<name>A0AAJ1IFL9_9SPIO</name>
<reference evidence="2 3" key="1">
    <citation type="submission" date="2022-12" db="EMBL/GenBank/DDBJ databases">
        <title>Metagenome assembled genome from gulf of manar.</title>
        <authorList>
            <person name="Kohli P."/>
            <person name="Pk S."/>
            <person name="Venkata Ramana C."/>
            <person name="Sasikala C."/>
        </authorList>
    </citation>
    <scope>NUCLEOTIDE SEQUENCE [LARGE SCALE GENOMIC DNA]</scope>
    <source>
        <strain evidence="2">JB008</strain>
    </source>
</reference>
<gene>
    <name evidence="2" type="ORF">PQJ61_10230</name>
</gene>
<accession>A0AAJ1IFL9</accession>
<dbReference type="Proteomes" id="UP001221217">
    <property type="component" value="Unassembled WGS sequence"/>
</dbReference>
<comment type="caution">
    <text evidence="2">The sequence shown here is derived from an EMBL/GenBank/DDBJ whole genome shotgun (WGS) entry which is preliminary data.</text>
</comment>
<evidence type="ECO:0000313" key="2">
    <source>
        <dbReference type="EMBL" id="MDC7227127.1"/>
    </source>
</evidence>
<keyword evidence="1" id="KW-0732">Signal</keyword>
<evidence type="ECO:0000256" key="1">
    <source>
        <dbReference type="SAM" id="SignalP"/>
    </source>
</evidence>
<organism evidence="2 3">
    <name type="scientific">Candidatus Thalassospirochaeta sargassi</name>
    <dbReference type="NCBI Taxonomy" id="3119039"/>
    <lineage>
        <taxon>Bacteria</taxon>
        <taxon>Pseudomonadati</taxon>
        <taxon>Spirochaetota</taxon>
        <taxon>Spirochaetia</taxon>
        <taxon>Spirochaetales</taxon>
        <taxon>Spirochaetaceae</taxon>
        <taxon>Candidatus Thalassospirochaeta</taxon>
    </lineage>
</organism>
<evidence type="ECO:0000313" key="3">
    <source>
        <dbReference type="Proteomes" id="UP001221217"/>
    </source>
</evidence>
<sequence>MKKILFVLMIILLTTAAVFAENVVTVTNETGYTINYIYFSPSDYDDWDDDFLGDDSLEDGETVEIVLDREIDEDQFIYDLQAVDEDNDYYTMYEVDLNESMDISLTMDAYDGGDYEDYGDYDYSGYEEGYNEGYSEGYKQGYTDAFRDAYLEGFRAAADMDFPAGISSGSGSSDGTNSWR</sequence>
<dbReference type="AlphaFoldDB" id="A0AAJ1IFL9"/>
<feature type="signal peptide" evidence="1">
    <location>
        <begin position="1"/>
        <end position="20"/>
    </location>
</feature>
<protein>
    <submittedName>
        <fullName evidence="2">Uncharacterized protein</fullName>
    </submittedName>
</protein>
<dbReference type="EMBL" id="JAQQAL010000022">
    <property type="protein sequence ID" value="MDC7227127.1"/>
    <property type="molecule type" value="Genomic_DNA"/>
</dbReference>
<proteinExistence type="predicted"/>